<comment type="caution">
    <text evidence="3">The sequence shown here is derived from an EMBL/GenBank/DDBJ whole genome shotgun (WGS) entry which is preliminary data.</text>
</comment>
<organism evidence="3 4">
    <name type="scientific">Apiospora saccharicola</name>
    <dbReference type="NCBI Taxonomy" id="335842"/>
    <lineage>
        <taxon>Eukaryota</taxon>
        <taxon>Fungi</taxon>
        <taxon>Dikarya</taxon>
        <taxon>Ascomycota</taxon>
        <taxon>Pezizomycotina</taxon>
        <taxon>Sordariomycetes</taxon>
        <taxon>Xylariomycetidae</taxon>
        <taxon>Amphisphaeriales</taxon>
        <taxon>Apiosporaceae</taxon>
        <taxon>Apiospora</taxon>
    </lineage>
</organism>
<dbReference type="EMBL" id="JAQQWM010000004">
    <property type="protein sequence ID" value="KAK8068478.1"/>
    <property type="molecule type" value="Genomic_DNA"/>
</dbReference>
<keyword evidence="1" id="KW-0175">Coiled coil</keyword>
<protein>
    <submittedName>
        <fullName evidence="3">Uncharacterized protein</fullName>
    </submittedName>
</protein>
<name>A0ABR1VEY7_9PEZI</name>
<feature type="coiled-coil region" evidence="1">
    <location>
        <begin position="181"/>
        <end position="229"/>
    </location>
</feature>
<evidence type="ECO:0000256" key="1">
    <source>
        <dbReference type="SAM" id="Coils"/>
    </source>
</evidence>
<keyword evidence="4" id="KW-1185">Reference proteome</keyword>
<dbReference type="Proteomes" id="UP001446871">
    <property type="component" value="Unassembled WGS sequence"/>
</dbReference>
<proteinExistence type="predicted"/>
<reference evidence="3 4" key="1">
    <citation type="submission" date="2023-01" db="EMBL/GenBank/DDBJ databases">
        <title>Analysis of 21 Apiospora genomes using comparative genomics revels a genus with tremendous synthesis potential of carbohydrate active enzymes and secondary metabolites.</title>
        <authorList>
            <person name="Sorensen T."/>
        </authorList>
    </citation>
    <scope>NUCLEOTIDE SEQUENCE [LARGE SCALE GENOMIC DNA]</scope>
    <source>
        <strain evidence="3 4">CBS 83171</strain>
    </source>
</reference>
<sequence>MSPSPIHDKVEASARAVMELTQHNAEGNHDCFFTYWLQSRQDAIDITAGVLLEKSTPTALTEQLDTLFTRYVDDSLVLCGYCKEKIDESREHDKEKSEMERHIKGLQSNQALLFDNLEWHREELRVGRLDAAEMQESLEYEKSRFSAMKGFYEQRLHFRDQAHQQALGKIEDRHESLLNGHANLQVQHEHLKAALEASERARREQAVHINGLENALENAYDVNNRLTDVVASYEARPDTPPDSITDVTGLLVEGEDDAVKDEDYDNKDDYEDIKSEDVEIKDEDDYILNEDDCIQNEDDYLKTENDETDDSMTTNHPVPSPPSTMEGLEWQ</sequence>
<feature type="compositionally biased region" description="Acidic residues" evidence="2">
    <location>
        <begin position="255"/>
        <end position="271"/>
    </location>
</feature>
<evidence type="ECO:0000313" key="4">
    <source>
        <dbReference type="Proteomes" id="UP001446871"/>
    </source>
</evidence>
<feature type="region of interest" description="Disordered" evidence="2">
    <location>
        <begin position="291"/>
        <end position="331"/>
    </location>
</feature>
<gene>
    <name evidence="3" type="ORF">PG996_007590</name>
</gene>
<evidence type="ECO:0000256" key="2">
    <source>
        <dbReference type="SAM" id="MobiDB-lite"/>
    </source>
</evidence>
<accession>A0ABR1VEY7</accession>
<evidence type="ECO:0000313" key="3">
    <source>
        <dbReference type="EMBL" id="KAK8068478.1"/>
    </source>
</evidence>
<feature type="region of interest" description="Disordered" evidence="2">
    <location>
        <begin position="255"/>
        <end position="274"/>
    </location>
</feature>